<keyword evidence="1" id="KW-0812">Transmembrane</keyword>
<evidence type="ECO:0000313" key="3">
    <source>
        <dbReference type="EMBL" id="KAK7687274.1"/>
    </source>
</evidence>
<feature type="domain" description="DUF6533" evidence="2">
    <location>
        <begin position="24"/>
        <end position="68"/>
    </location>
</feature>
<comment type="caution">
    <text evidence="3">The sequence shown here is derived from an EMBL/GenBank/DDBJ whole genome shotgun (WGS) entry which is preliminary data.</text>
</comment>
<sequence length="91" mass="10188">MSELGLSPEEVVATLSSIQAQNFFLVAPFALIVYDTILTIPQEIKCIWKRKFSAVTVLYLFIRYGAVLDMLLKILSAFYTLTAIPVTLDLS</sequence>
<reference evidence="3 4" key="1">
    <citation type="submission" date="2022-09" db="EMBL/GenBank/DDBJ databases">
        <authorList>
            <person name="Palmer J.M."/>
        </authorList>
    </citation>
    <scope>NUCLEOTIDE SEQUENCE [LARGE SCALE GENOMIC DNA]</scope>
    <source>
        <strain evidence="3 4">DSM 7382</strain>
    </source>
</reference>
<keyword evidence="1" id="KW-0472">Membrane</keyword>
<dbReference type="Proteomes" id="UP001385951">
    <property type="component" value="Unassembled WGS sequence"/>
</dbReference>
<dbReference type="Pfam" id="PF20151">
    <property type="entry name" value="DUF6533"/>
    <property type="match status" value="1"/>
</dbReference>
<evidence type="ECO:0000259" key="2">
    <source>
        <dbReference type="Pfam" id="PF20151"/>
    </source>
</evidence>
<gene>
    <name evidence="3" type="ORF">QCA50_009779</name>
</gene>
<accession>A0AAW0G7A8</accession>
<keyword evidence="1" id="KW-1133">Transmembrane helix</keyword>
<name>A0AAW0G7A8_9APHY</name>
<protein>
    <recommendedName>
        <fullName evidence="2">DUF6533 domain-containing protein</fullName>
    </recommendedName>
</protein>
<feature type="transmembrane region" description="Helical" evidence="1">
    <location>
        <begin position="52"/>
        <end position="72"/>
    </location>
</feature>
<organism evidence="3 4">
    <name type="scientific">Cerrena zonata</name>
    <dbReference type="NCBI Taxonomy" id="2478898"/>
    <lineage>
        <taxon>Eukaryota</taxon>
        <taxon>Fungi</taxon>
        <taxon>Dikarya</taxon>
        <taxon>Basidiomycota</taxon>
        <taxon>Agaricomycotina</taxon>
        <taxon>Agaricomycetes</taxon>
        <taxon>Polyporales</taxon>
        <taxon>Cerrenaceae</taxon>
        <taxon>Cerrena</taxon>
    </lineage>
</organism>
<feature type="transmembrane region" description="Helical" evidence="1">
    <location>
        <begin position="20"/>
        <end position="40"/>
    </location>
</feature>
<keyword evidence="4" id="KW-1185">Reference proteome</keyword>
<dbReference type="AlphaFoldDB" id="A0AAW0G7A8"/>
<proteinExistence type="predicted"/>
<dbReference type="EMBL" id="JASBNA010000014">
    <property type="protein sequence ID" value="KAK7687274.1"/>
    <property type="molecule type" value="Genomic_DNA"/>
</dbReference>
<evidence type="ECO:0000313" key="4">
    <source>
        <dbReference type="Proteomes" id="UP001385951"/>
    </source>
</evidence>
<evidence type="ECO:0000256" key="1">
    <source>
        <dbReference type="SAM" id="Phobius"/>
    </source>
</evidence>
<dbReference type="InterPro" id="IPR045340">
    <property type="entry name" value="DUF6533"/>
</dbReference>